<organism evidence="10 11">
    <name type="scientific">Lentilactobacillus otakiensis DSM 19908 = JCM 15040</name>
    <dbReference type="NCBI Taxonomy" id="1423780"/>
    <lineage>
        <taxon>Bacteria</taxon>
        <taxon>Bacillati</taxon>
        <taxon>Bacillota</taxon>
        <taxon>Bacilli</taxon>
        <taxon>Lactobacillales</taxon>
        <taxon>Lactobacillaceae</taxon>
        <taxon>Lentilactobacillus</taxon>
    </lineage>
</organism>
<dbReference type="Proteomes" id="UP000016361">
    <property type="component" value="Unassembled WGS sequence"/>
</dbReference>
<keyword evidence="2 8" id="KW-0963">Cytoplasm</keyword>
<dbReference type="STRING" id="1423780.FD05_GL001983"/>
<dbReference type="SUPFAM" id="SSF56037">
    <property type="entry name" value="PheT/TilS domain"/>
    <property type="match status" value="1"/>
</dbReference>
<dbReference type="CDD" id="cd01992">
    <property type="entry name" value="TilS_N"/>
    <property type="match status" value="1"/>
</dbReference>
<comment type="caution">
    <text evidence="10">The sequence shown here is derived from an EMBL/GenBank/DDBJ whole genome shotgun (WGS) entry which is preliminary data.</text>
</comment>
<gene>
    <name evidence="8" type="primary">tilS</name>
    <name evidence="10" type="ORF">LOT_2090</name>
</gene>
<evidence type="ECO:0000256" key="4">
    <source>
        <dbReference type="ARBA" id="ARBA00022694"/>
    </source>
</evidence>
<dbReference type="PANTHER" id="PTHR43033">
    <property type="entry name" value="TRNA(ILE)-LYSIDINE SYNTHASE-RELATED"/>
    <property type="match status" value="1"/>
</dbReference>
<evidence type="ECO:0000313" key="11">
    <source>
        <dbReference type="Proteomes" id="UP000016361"/>
    </source>
</evidence>
<dbReference type="EMBL" id="BASH01000008">
    <property type="protein sequence ID" value="GAD17552.1"/>
    <property type="molecule type" value="Genomic_DNA"/>
</dbReference>
<dbReference type="SMART" id="SM00977">
    <property type="entry name" value="TilS_C"/>
    <property type="match status" value="1"/>
</dbReference>
<dbReference type="EC" id="6.3.4.19" evidence="8"/>
<dbReference type="InterPro" id="IPR012094">
    <property type="entry name" value="tRNA_Ile_lys_synt"/>
</dbReference>
<dbReference type="GO" id="GO:0005524">
    <property type="term" value="F:ATP binding"/>
    <property type="evidence" value="ECO:0007669"/>
    <property type="project" value="UniProtKB-KW"/>
</dbReference>
<keyword evidence="6" id="KW-0067">ATP-binding</keyword>
<dbReference type="Pfam" id="PF01171">
    <property type="entry name" value="ATP_bind_3"/>
    <property type="match status" value="1"/>
</dbReference>
<keyword evidence="4 8" id="KW-0819">tRNA processing</keyword>
<comment type="caution">
    <text evidence="8">Lacks conserved residue(s) required for the propagation of feature annotation.</text>
</comment>
<reference evidence="11" key="1">
    <citation type="journal article" date="2013" name="Genome Announc.">
        <title>Draft Genome Sequence of D-Branched-Chain Amino Acid Producer Lactobacillus otakiensis JCM 15040T, Isolated from a Traditional Japanese Pickle.</title>
        <authorList>
            <person name="Doi K."/>
            <person name="Mori K."/>
            <person name="Mutaguchi Y."/>
            <person name="Tashiro K."/>
            <person name="Fujino Y."/>
            <person name="Ohmori T."/>
            <person name="Kuhara S."/>
            <person name="Ohshima T."/>
        </authorList>
    </citation>
    <scope>NUCLEOTIDE SEQUENCE [LARGE SCALE GENOMIC DNA]</scope>
    <source>
        <strain evidence="11">JCM 15040</strain>
    </source>
</reference>
<evidence type="ECO:0000256" key="2">
    <source>
        <dbReference type="ARBA" id="ARBA00022490"/>
    </source>
</evidence>
<dbReference type="Gene3D" id="3.40.50.620">
    <property type="entry name" value="HUPs"/>
    <property type="match status" value="1"/>
</dbReference>
<evidence type="ECO:0000256" key="8">
    <source>
        <dbReference type="HAMAP-Rule" id="MF_01161"/>
    </source>
</evidence>
<comment type="subcellular location">
    <subcellularLocation>
        <location evidence="1 8">Cytoplasm</location>
    </subcellularLocation>
</comment>
<protein>
    <recommendedName>
        <fullName evidence="8">tRNA(Ile)-lysidine synthase</fullName>
        <ecNumber evidence="8">6.3.4.19</ecNumber>
    </recommendedName>
    <alternativeName>
        <fullName evidence="8">tRNA(Ile)-2-lysyl-cytidine synthase</fullName>
    </alternativeName>
    <alternativeName>
        <fullName evidence="8">tRNA(Ile)-lysidine synthetase</fullName>
    </alternativeName>
</protein>
<evidence type="ECO:0000256" key="7">
    <source>
        <dbReference type="ARBA" id="ARBA00048539"/>
    </source>
</evidence>
<comment type="function">
    <text evidence="8">Ligates lysine onto the cytidine present at position 34 of the AUA codon-specific tRNA(Ile) that contains the anticodon CAU, in an ATP-dependent manner. Cytidine is converted to lysidine, thus changing the amino acid specificity of the tRNA from methionine to isoleucine.</text>
</comment>
<proteinExistence type="inferred from homology"/>
<evidence type="ECO:0000256" key="3">
    <source>
        <dbReference type="ARBA" id="ARBA00022598"/>
    </source>
</evidence>
<dbReference type="GO" id="GO:0032267">
    <property type="term" value="F:tRNA(Ile)-lysidine synthase activity"/>
    <property type="evidence" value="ECO:0007669"/>
    <property type="project" value="UniProtKB-EC"/>
</dbReference>
<dbReference type="eggNOG" id="COG0037">
    <property type="taxonomic scope" value="Bacteria"/>
</dbReference>
<keyword evidence="11" id="KW-1185">Reference proteome</keyword>
<sequence length="427" mass="48618">MTLLHLLLHLPADSRPKIIVAYVDHQLRDQSDVETSYINDYCASHQLQLEQTVWPLASHPKTGIEAAARAFRYAFFQSVLHRTGANYLLTAHHGDDLVETVIMKLVRGGQLSSLTGIQAERPFAGGTMIRPLLSFSKQQLQAFAETHQIKWYEDATNHELTVQRNRVRHEVIPLLKAENPRLLPHVLSYTTQLADTLNALNRLLDPIVAKAVNSTSEQVAQIDNRILIHYPENIVKLVIQRVIEHHLHVPNVSNEQLSSITRLVSQSDRPQAKLDLEDGWQVQRQYELLIICKDPQKFLGKSEKRSAFMVILDRWYSLDQPINFGVFSENPFQHNGKVAMLYLSAEDFPLQVRSIAPGDRLPIGQGKHQKVNRVLINAKIPDSQRELTQVLVTANNTVLSVLGIKNAVVPQMKRHRKPYYLVESKQK</sequence>
<accession>S4NJS4</accession>
<feature type="domain" description="Lysidine-tRNA(Ile) synthetase C-terminal" evidence="9">
    <location>
        <begin position="350"/>
        <end position="423"/>
    </location>
</feature>
<evidence type="ECO:0000256" key="1">
    <source>
        <dbReference type="ARBA" id="ARBA00004496"/>
    </source>
</evidence>
<comment type="similarity">
    <text evidence="8">Belongs to the tRNA(Ile)-lysidine synthase family.</text>
</comment>
<evidence type="ECO:0000259" key="9">
    <source>
        <dbReference type="SMART" id="SM00977"/>
    </source>
</evidence>
<dbReference type="InterPro" id="IPR012795">
    <property type="entry name" value="tRNA_Ile_lys_synt_N"/>
</dbReference>
<keyword evidence="5" id="KW-0547">Nucleotide-binding</keyword>
<dbReference type="NCBIfam" id="TIGR02432">
    <property type="entry name" value="lysidine_TilS_N"/>
    <property type="match status" value="1"/>
</dbReference>
<dbReference type="PANTHER" id="PTHR43033:SF1">
    <property type="entry name" value="TRNA(ILE)-LYSIDINE SYNTHASE-RELATED"/>
    <property type="match status" value="1"/>
</dbReference>
<dbReference type="GO" id="GO:0005737">
    <property type="term" value="C:cytoplasm"/>
    <property type="evidence" value="ECO:0007669"/>
    <property type="project" value="UniProtKB-SubCell"/>
</dbReference>
<dbReference type="InterPro" id="IPR012796">
    <property type="entry name" value="Lysidine-tRNA-synth_C"/>
</dbReference>
<evidence type="ECO:0000256" key="6">
    <source>
        <dbReference type="ARBA" id="ARBA00022840"/>
    </source>
</evidence>
<dbReference type="NCBIfam" id="TIGR02433">
    <property type="entry name" value="lysidine_TilS_C"/>
    <property type="match status" value="1"/>
</dbReference>
<evidence type="ECO:0000313" key="10">
    <source>
        <dbReference type="EMBL" id="GAD17552.1"/>
    </source>
</evidence>
<comment type="catalytic activity">
    <reaction evidence="7 8">
        <text>cytidine(34) in tRNA(Ile2) + L-lysine + ATP = lysidine(34) in tRNA(Ile2) + AMP + diphosphate + H(+)</text>
        <dbReference type="Rhea" id="RHEA:43744"/>
        <dbReference type="Rhea" id="RHEA-COMP:10625"/>
        <dbReference type="Rhea" id="RHEA-COMP:10670"/>
        <dbReference type="ChEBI" id="CHEBI:15378"/>
        <dbReference type="ChEBI" id="CHEBI:30616"/>
        <dbReference type="ChEBI" id="CHEBI:32551"/>
        <dbReference type="ChEBI" id="CHEBI:33019"/>
        <dbReference type="ChEBI" id="CHEBI:82748"/>
        <dbReference type="ChEBI" id="CHEBI:83665"/>
        <dbReference type="ChEBI" id="CHEBI:456215"/>
        <dbReference type="EC" id="6.3.4.19"/>
    </reaction>
</comment>
<keyword evidence="3 8" id="KW-0436">Ligase</keyword>
<evidence type="ECO:0000256" key="5">
    <source>
        <dbReference type="ARBA" id="ARBA00022741"/>
    </source>
</evidence>
<dbReference type="InterPro" id="IPR014729">
    <property type="entry name" value="Rossmann-like_a/b/a_fold"/>
</dbReference>
<dbReference type="InterPro" id="IPR011063">
    <property type="entry name" value="TilS/TtcA_N"/>
</dbReference>
<dbReference type="AlphaFoldDB" id="S4NJS4"/>
<dbReference type="HAMAP" id="MF_01161">
    <property type="entry name" value="tRNA_Ile_lys_synt"/>
    <property type="match status" value="1"/>
</dbReference>
<name>S4NJS4_9LACO</name>
<dbReference type="SUPFAM" id="SSF52402">
    <property type="entry name" value="Adenine nucleotide alpha hydrolases-like"/>
    <property type="match status" value="1"/>
</dbReference>
<dbReference type="GO" id="GO:0006400">
    <property type="term" value="P:tRNA modification"/>
    <property type="evidence" value="ECO:0007669"/>
    <property type="project" value="UniProtKB-UniRule"/>
</dbReference>